<protein>
    <submittedName>
        <fullName evidence="2">Uncharacterized protein</fullName>
    </submittedName>
</protein>
<name>A0AA39M6G9_9BILA</name>
<reference evidence="2" key="1">
    <citation type="submission" date="2023-06" db="EMBL/GenBank/DDBJ databases">
        <title>Genomic analysis of the entomopathogenic nematode Steinernema hermaphroditum.</title>
        <authorList>
            <person name="Schwarz E.M."/>
            <person name="Heppert J.K."/>
            <person name="Baniya A."/>
            <person name="Schwartz H.T."/>
            <person name="Tan C.-H."/>
            <person name="Antoshechkin I."/>
            <person name="Sternberg P.W."/>
            <person name="Goodrich-Blair H."/>
            <person name="Dillman A.R."/>
        </authorList>
    </citation>
    <scope>NUCLEOTIDE SEQUENCE</scope>
    <source>
        <strain evidence="2">PS9179</strain>
        <tissue evidence="2">Whole animal</tissue>
    </source>
</reference>
<dbReference type="AlphaFoldDB" id="A0AA39M6G9"/>
<sequence length="216" mass="24577">MKQLLLLALFGSLFLALVDARAIDESEVAEGKESNAWWHHRHRKPPPCHCHCHCGEDGNAKNRQWSRNCGGIIVAIMAIMDTVASATAIATATAEVEADRPLRPLMSLLRRRHQLKLLAMGEMGLGATKERAKLQEEAMRERPMLQKEATVKRAKLQEEAMRERPMLLTERAKDQLSLQKEKAMERPKETKMMVDPLRKLINSPAPRVYQTCINMY</sequence>
<keyword evidence="1" id="KW-0732">Signal</keyword>
<organism evidence="2 3">
    <name type="scientific">Steinernema hermaphroditum</name>
    <dbReference type="NCBI Taxonomy" id="289476"/>
    <lineage>
        <taxon>Eukaryota</taxon>
        <taxon>Metazoa</taxon>
        <taxon>Ecdysozoa</taxon>
        <taxon>Nematoda</taxon>
        <taxon>Chromadorea</taxon>
        <taxon>Rhabditida</taxon>
        <taxon>Tylenchina</taxon>
        <taxon>Panagrolaimomorpha</taxon>
        <taxon>Strongyloidoidea</taxon>
        <taxon>Steinernematidae</taxon>
        <taxon>Steinernema</taxon>
    </lineage>
</organism>
<keyword evidence="3" id="KW-1185">Reference proteome</keyword>
<evidence type="ECO:0000256" key="1">
    <source>
        <dbReference type="SAM" id="SignalP"/>
    </source>
</evidence>
<evidence type="ECO:0000313" key="3">
    <source>
        <dbReference type="Proteomes" id="UP001175271"/>
    </source>
</evidence>
<evidence type="ECO:0000313" key="2">
    <source>
        <dbReference type="EMBL" id="KAK0422747.1"/>
    </source>
</evidence>
<dbReference type="EMBL" id="JAUCMV010000001">
    <property type="protein sequence ID" value="KAK0422747.1"/>
    <property type="molecule type" value="Genomic_DNA"/>
</dbReference>
<proteinExistence type="predicted"/>
<dbReference type="Proteomes" id="UP001175271">
    <property type="component" value="Unassembled WGS sequence"/>
</dbReference>
<comment type="caution">
    <text evidence="2">The sequence shown here is derived from an EMBL/GenBank/DDBJ whole genome shotgun (WGS) entry which is preliminary data.</text>
</comment>
<feature type="chain" id="PRO_5041325287" evidence="1">
    <location>
        <begin position="21"/>
        <end position="216"/>
    </location>
</feature>
<feature type="signal peptide" evidence="1">
    <location>
        <begin position="1"/>
        <end position="20"/>
    </location>
</feature>
<accession>A0AA39M6G9</accession>
<gene>
    <name evidence="2" type="ORF">QR680_007760</name>
</gene>